<reference evidence="1" key="1">
    <citation type="submission" date="2008-12" db="EMBL/GenBank/DDBJ databases">
        <title>Complete sequence of Chloroflexus aggregans DSM 9485.</title>
        <authorList>
            <consortium name="US DOE Joint Genome Institute"/>
            <person name="Lucas S."/>
            <person name="Copeland A."/>
            <person name="Lapidus A."/>
            <person name="Glavina del Rio T."/>
            <person name="Dalin E."/>
            <person name="Tice H."/>
            <person name="Pitluck S."/>
            <person name="Foster B."/>
            <person name="Larimer F."/>
            <person name="Land M."/>
            <person name="Hauser L."/>
            <person name="Kyrpides N."/>
            <person name="Mikhailova N."/>
            <person name="Bryant D."/>
            <person name="Richardson P."/>
        </authorList>
    </citation>
    <scope>NUCLEOTIDE SEQUENCE</scope>
    <source>
        <strain evidence="1">DSM 9485</strain>
    </source>
</reference>
<dbReference type="KEGG" id="cag:Cagg_0591"/>
<dbReference type="eggNOG" id="COG0827">
    <property type="taxonomic scope" value="Bacteria"/>
</dbReference>
<keyword evidence="2" id="KW-1185">Reference proteome</keyword>
<name>B8G4C4_CHLAD</name>
<dbReference type="Proteomes" id="UP000002508">
    <property type="component" value="Chromosome"/>
</dbReference>
<evidence type="ECO:0000313" key="2">
    <source>
        <dbReference type="Proteomes" id="UP000002508"/>
    </source>
</evidence>
<protein>
    <submittedName>
        <fullName evidence="1">Uncharacterized protein</fullName>
    </submittedName>
</protein>
<dbReference type="OrthoDB" id="149229at2"/>
<proteinExistence type="predicted"/>
<gene>
    <name evidence="1" type="ordered locus">Cagg_0591</name>
</gene>
<dbReference type="AlphaFoldDB" id="B8G4C4"/>
<sequence>MPTLLNGLPTPHPALVFTRAERDQAVIFEPACASLFRPLVDSSTLQPWHTPIGDRWLLVIPPGYSRRSAITSVTDLIQRHPGLNRRLSAYTDHTEPLWWEMPSIATAILTAPTPRILIGTGEQAPIAWDSGHAIALHPIRVVAPADHLTLALLTSRGGRIRLRQASDTITLPAMPIQIAGRLAELAAQAVAMAHEQQALAREFARRLLADFGPPGSTLSPALHRWWELEFRDLLAEVHRALRNPIPEPFQPFWAARHAEGRSRYYTLAAELAAVAAAIDELANPLWDETWIP</sequence>
<accession>B8G4C4</accession>
<dbReference type="RefSeq" id="WP_012615896.1">
    <property type="nucleotide sequence ID" value="NC_011831.1"/>
</dbReference>
<evidence type="ECO:0000313" key="1">
    <source>
        <dbReference type="EMBL" id="ACL23530.1"/>
    </source>
</evidence>
<dbReference type="EMBL" id="CP001337">
    <property type="protein sequence ID" value="ACL23530.1"/>
    <property type="molecule type" value="Genomic_DNA"/>
</dbReference>
<dbReference type="STRING" id="326427.Cagg_0591"/>
<organism evidence="1 2">
    <name type="scientific">Chloroflexus aggregans (strain MD-66 / DSM 9485)</name>
    <dbReference type="NCBI Taxonomy" id="326427"/>
    <lineage>
        <taxon>Bacteria</taxon>
        <taxon>Bacillati</taxon>
        <taxon>Chloroflexota</taxon>
        <taxon>Chloroflexia</taxon>
        <taxon>Chloroflexales</taxon>
        <taxon>Chloroflexineae</taxon>
        <taxon>Chloroflexaceae</taxon>
        <taxon>Chloroflexus</taxon>
    </lineage>
</organism>
<dbReference type="HOGENOM" id="CLU_955443_0_0_0"/>